<evidence type="ECO:0000313" key="4">
    <source>
        <dbReference type="Proteomes" id="UP001219525"/>
    </source>
</evidence>
<protein>
    <recommendedName>
        <fullName evidence="2">LysM domain-containing protein</fullName>
    </recommendedName>
</protein>
<dbReference type="SUPFAM" id="SSF54106">
    <property type="entry name" value="LysM domain"/>
    <property type="match status" value="1"/>
</dbReference>
<dbReference type="InterPro" id="IPR036779">
    <property type="entry name" value="LysM_dom_sf"/>
</dbReference>
<organism evidence="3 4">
    <name type="scientific">Mycena pura</name>
    <dbReference type="NCBI Taxonomy" id="153505"/>
    <lineage>
        <taxon>Eukaryota</taxon>
        <taxon>Fungi</taxon>
        <taxon>Dikarya</taxon>
        <taxon>Basidiomycota</taxon>
        <taxon>Agaricomycotina</taxon>
        <taxon>Agaricomycetes</taxon>
        <taxon>Agaricomycetidae</taxon>
        <taxon>Agaricales</taxon>
        <taxon>Marasmiineae</taxon>
        <taxon>Mycenaceae</taxon>
        <taxon>Mycena</taxon>
    </lineage>
</organism>
<feature type="signal peptide" evidence="1">
    <location>
        <begin position="1"/>
        <end position="18"/>
    </location>
</feature>
<dbReference type="AlphaFoldDB" id="A0AAD6Y1Q4"/>
<evidence type="ECO:0000256" key="1">
    <source>
        <dbReference type="SAM" id="SignalP"/>
    </source>
</evidence>
<gene>
    <name evidence="3" type="ORF">GGX14DRAFT_483277</name>
</gene>
<evidence type="ECO:0000259" key="2">
    <source>
        <dbReference type="PROSITE" id="PS51782"/>
    </source>
</evidence>
<reference evidence="3" key="1">
    <citation type="submission" date="2023-03" db="EMBL/GenBank/DDBJ databases">
        <title>Massive genome expansion in bonnet fungi (Mycena s.s.) driven by repeated elements and novel gene families across ecological guilds.</title>
        <authorList>
            <consortium name="Lawrence Berkeley National Laboratory"/>
            <person name="Harder C.B."/>
            <person name="Miyauchi S."/>
            <person name="Viragh M."/>
            <person name="Kuo A."/>
            <person name="Thoen E."/>
            <person name="Andreopoulos B."/>
            <person name="Lu D."/>
            <person name="Skrede I."/>
            <person name="Drula E."/>
            <person name="Henrissat B."/>
            <person name="Morin E."/>
            <person name="Kohler A."/>
            <person name="Barry K."/>
            <person name="LaButti K."/>
            <person name="Morin E."/>
            <person name="Salamov A."/>
            <person name="Lipzen A."/>
            <person name="Mereny Z."/>
            <person name="Hegedus B."/>
            <person name="Baldrian P."/>
            <person name="Stursova M."/>
            <person name="Weitz H."/>
            <person name="Taylor A."/>
            <person name="Grigoriev I.V."/>
            <person name="Nagy L.G."/>
            <person name="Martin F."/>
            <person name="Kauserud H."/>
        </authorList>
    </citation>
    <scope>NUCLEOTIDE SEQUENCE</scope>
    <source>
        <strain evidence="3">9144</strain>
    </source>
</reference>
<sequence>MFKKLVVLSTSCLLSVAALPLSSREGDALRHPGPRLTDPHRCTQHYTARTGDTCQSVSIAFGLAPALFVNMNSKLGDNCDAFAAGDRYCVQTVSSVNPGRSLVLNGVQY</sequence>
<proteinExistence type="predicted"/>
<dbReference type="InterPro" id="IPR018392">
    <property type="entry name" value="LysM"/>
</dbReference>
<feature type="chain" id="PRO_5042246716" description="LysM domain-containing protein" evidence="1">
    <location>
        <begin position="19"/>
        <end position="109"/>
    </location>
</feature>
<comment type="caution">
    <text evidence="3">The sequence shown here is derived from an EMBL/GenBank/DDBJ whole genome shotgun (WGS) entry which is preliminary data.</text>
</comment>
<keyword evidence="4" id="KW-1185">Reference proteome</keyword>
<dbReference type="PROSITE" id="PS51782">
    <property type="entry name" value="LYSM"/>
    <property type="match status" value="1"/>
</dbReference>
<dbReference type="EMBL" id="JARJCW010000150">
    <property type="protein sequence ID" value="KAJ7190415.1"/>
    <property type="molecule type" value="Genomic_DNA"/>
</dbReference>
<feature type="domain" description="LysM" evidence="2">
    <location>
        <begin position="44"/>
        <end position="90"/>
    </location>
</feature>
<name>A0AAD6Y1Q4_9AGAR</name>
<evidence type="ECO:0000313" key="3">
    <source>
        <dbReference type="EMBL" id="KAJ7190415.1"/>
    </source>
</evidence>
<keyword evidence="1" id="KW-0732">Signal</keyword>
<dbReference type="Gene3D" id="3.10.350.10">
    <property type="entry name" value="LysM domain"/>
    <property type="match status" value="1"/>
</dbReference>
<dbReference type="Proteomes" id="UP001219525">
    <property type="component" value="Unassembled WGS sequence"/>
</dbReference>
<accession>A0AAD6Y1Q4</accession>